<feature type="transmembrane region" description="Helical" evidence="2">
    <location>
        <begin position="88"/>
        <end position="112"/>
    </location>
</feature>
<accession>A0A2T7A7V2</accession>
<dbReference type="EMBL" id="NESQ01000007">
    <property type="protein sequence ID" value="PUU83782.1"/>
    <property type="molecule type" value="Genomic_DNA"/>
</dbReference>
<gene>
    <name evidence="3" type="ORF">B9Z19DRAFT_962341</name>
</gene>
<organism evidence="3 4">
    <name type="scientific">Tuber borchii</name>
    <name type="common">White truffle</name>
    <dbReference type="NCBI Taxonomy" id="42251"/>
    <lineage>
        <taxon>Eukaryota</taxon>
        <taxon>Fungi</taxon>
        <taxon>Dikarya</taxon>
        <taxon>Ascomycota</taxon>
        <taxon>Pezizomycotina</taxon>
        <taxon>Pezizomycetes</taxon>
        <taxon>Pezizales</taxon>
        <taxon>Tuberaceae</taxon>
        <taxon>Tuber</taxon>
    </lineage>
</organism>
<name>A0A2T7A7V2_TUBBO</name>
<feature type="compositionally biased region" description="Polar residues" evidence="1">
    <location>
        <begin position="13"/>
        <end position="24"/>
    </location>
</feature>
<reference evidence="3 4" key="1">
    <citation type="submission" date="2017-04" db="EMBL/GenBank/DDBJ databases">
        <title>Draft genome sequence of Tuber borchii Vittad., a whitish edible truffle.</title>
        <authorList>
            <consortium name="DOE Joint Genome Institute"/>
            <person name="Murat C."/>
            <person name="Kuo A."/>
            <person name="Barry K.W."/>
            <person name="Clum A."/>
            <person name="Dockter R.B."/>
            <person name="Fauchery L."/>
            <person name="Iotti M."/>
            <person name="Kohler A."/>
            <person name="Labutti K."/>
            <person name="Lindquist E.A."/>
            <person name="Lipzen A."/>
            <person name="Ohm R.A."/>
            <person name="Wang M."/>
            <person name="Grigoriev I.V."/>
            <person name="Zambonelli A."/>
            <person name="Martin F.M."/>
        </authorList>
    </citation>
    <scope>NUCLEOTIDE SEQUENCE [LARGE SCALE GENOMIC DNA]</scope>
    <source>
        <strain evidence="3 4">Tbo3840</strain>
    </source>
</reference>
<proteinExistence type="predicted"/>
<dbReference type="Proteomes" id="UP000244722">
    <property type="component" value="Unassembled WGS sequence"/>
</dbReference>
<keyword evidence="2" id="KW-0812">Transmembrane</keyword>
<evidence type="ECO:0000313" key="4">
    <source>
        <dbReference type="Proteomes" id="UP000244722"/>
    </source>
</evidence>
<feature type="transmembrane region" description="Helical" evidence="2">
    <location>
        <begin position="502"/>
        <end position="524"/>
    </location>
</feature>
<dbReference type="OrthoDB" id="4768051at2759"/>
<dbReference type="AlphaFoldDB" id="A0A2T7A7V2"/>
<feature type="transmembrane region" description="Helical" evidence="2">
    <location>
        <begin position="57"/>
        <end position="76"/>
    </location>
</feature>
<keyword evidence="2" id="KW-0472">Membrane</keyword>
<evidence type="ECO:0000256" key="2">
    <source>
        <dbReference type="SAM" id="Phobius"/>
    </source>
</evidence>
<comment type="caution">
    <text evidence="3">The sequence shown here is derived from an EMBL/GenBank/DDBJ whole genome shotgun (WGS) entry which is preliminary data.</text>
</comment>
<sequence>MSYRQTRSKPSDALQTSLDSGTYSTRESLVEGSNERQLKPFSSSDQSRRDLIALARGFLQTLFAFVLLVICLWQFSKLQFLNKWEQRAFNMLSILLSGIASLGLGSLLGYLGSMLRWPLLARTKYQMQDVDSILGMARLIGSLRLIKRHVRERRISPTTFIVTAYLITNVLGRLSVAIFGLAYNMMDNTGIRHPILATNWASASWTNHADTATKEVYGPDPFDSEAAEGKAATLLNLSGDDNPYLVSDFRVSNSTLKEPVGPNDVEYSYQLKDFKEGYAILSNRIVHSTANCSLIEIGEGQYWRWNNWERTGPFGWGKDTHNVVSSVLQGSNESNTEFPQWISIENDYENDIFSQIYIACGYYAWECWPTLTETTANESHQIQPHERFFPSTSLYSLSALGKDQYGNSTQNYTLYTNDFSSSSFGPAALDGACYDYFFSMPLNETYWNDSRLWVSSLVARLPIVAITYANTVLPQYTRDTHSNQTAGTAYLRTSLEVNWHRVTLITVGIVVGQILAILVVLCYCNGVYTRDDSHLATAELLKTVINRFDGGKLMTGEELAVSLDGVLGAPVSYGTRGGQDGSPPEVDLASGLDANFPPLPPGQRFWRNSC</sequence>
<evidence type="ECO:0000313" key="3">
    <source>
        <dbReference type="EMBL" id="PUU83782.1"/>
    </source>
</evidence>
<keyword evidence="2" id="KW-1133">Transmembrane helix</keyword>
<keyword evidence="4" id="KW-1185">Reference proteome</keyword>
<feature type="transmembrane region" description="Helical" evidence="2">
    <location>
        <begin position="158"/>
        <end position="183"/>
    </location>
</feature>
<protein>
    <submittedName>
        <fullName evidence="3">Uncharacterized protein</fullName>
    </submittedName>
</protein>
<evidence type="ECO:0000256" key="1">
    <source>
        <dbReference type="SAM" id="MobiDB-lite"/>
    </source>
</evidence>
<feature type="region of interest" description="Disordered" evidence="1">
    <location>
        <begin position="1"/>
        <end position="24"/>
    </location>
</feature>